<keyword evidence="3" id="KW-1185">Reference proteome</keyword>
<dbReference type="Pfam" id="PF05678">
    <property type="entry name" value="VQ"/>
    <property type="match status" value="1"/>
</dbReference>
<feature type="domain" description="VQ" evidence="1">
    <location>
        <begin position="28"/>
        <end position="54"/>
    </location>
</feature>
<dbReference type="InterPro" id="IPR008889">
    <property type="entry name" value="VQ"/>
</dbReference>
<dbReference type="PANTHER" id="PTHR33624">
    <property type="entry name" value="SIGMA FACTOR BINDING PROTEIN 1, CHLOROPLASTIC"/>
    <property type="match status" value="1"/>
</dbReference>
<dbReference type="Gramene" id="EOY10996">
    <property type="protein sequence ID" value="EOY10996"/>
    <property type="gene ID" value="TCM_026260"/>
</dbReference>
<dbReference type="InParanoid" id="A0A061F1R9"/>
<organism evidence="2 3">
    <name type="scientific">Theobroma cacao</name>
    <name type="common">Cacao</name>
    <name type="synonym">Cocoa</name>
    <dbReference type="NCBI Taxonomy" id="3641"/>
    <lineage>
        <taxon>Eukaryota</taxon>
        <taxon>Viridiplantae</taxon>
        <taxon>Streptophyta</taxon>
        <taxon>Embryophyta</taxon>
        <taxon>Tracheophyta</taxon>
        <taxon>Spermatophyta</taxon>
        <taxon>Magnoliopsida</taxon>
        <taxon>eudicotyledons</taxon>
        <taxon>Gunneridae</taxon>
        <taxon>Pentapetalae</taxon>
        <taxon>rosids</taxon>
        <taxon>malvids</taxon>
        <taxon>Malvales</taxon>
        <taxon>Malvaceae</taxon>
        <taxon>Byttnerioideae</taxon>
        <taxon>Theobroma</taxon>
    </lineage>
</organism>
<name>A0A061F1R9_THECC</name>
<dbReference type="InterPro" id="IPR039335">
    <property type="entry name" value="SIB1/2"/>
</dbReference>
<sequence>MGKLRDHRCHESKNPTKAKKIPIKIKYISSPKMVNASNADEFRAIVQELTGRNSGVGEPSNVPTTLAEEANQVDSPPAKVYDKSLLDTFRDSDVGEPSNVPTTLPEEANHVHSPFQVDSPPAKVVDKNLLDTFQDDMSSLEFDEGFLWRGVPENLFGFQSPFIFV</sequence>
<dbReference type="AlphaFoldDB" id="A0A061F1R9"/>
<evidence type="ECO:0000313" key="3">
    <source>
        <dbReference type="Proteomes" id="UP000026915"/>
    </source>
</evidence>
<dbReference type="PANTHER" id="PTHR33624:SF2">
    <property type="entry name" value="SIGMA FACTOR BINDING PROTEIN 1, CHLOROPLASTIC"/>
    <property type="match status" value="1"/>
</dbReference>
<dbReference type="OMA" id="AENLFGF"/>
<accession>A0A061F1R9</accession>
<dbReference type="STRING" id="3641.A0A061F1R9"/>
<evidence type="ECO:0000259" key="1">
    <source>
        <dbReference type="Pfam" id="PF05678"/>
    </source>
</evidence>
<evidence type="ECO:0000313" key="2">
    <source>
        <dbReference type="EMBL" id="EOY10996.1"/>
    </source>
</evidence>
<dbReference type="EMBL" id="CM001883">
    <property type="protein sequence ID" value="EOY10996.1"/>
    <property type="molecule type" value="Genomic_DNA"/>
</dbReference>
<dbReference type="eggNOG" id="ENOG502SDF3">
    <property type="taxonomic scope" value="Eukaryota"/>
</dbReference>
<gene>
    <name evidence="2" type="ORF">TCM_026260</name>
</gene>
<dbReference type="HOGENOM" id="CLU_1613768_0_0_1"/>
<protein>
    <recommendedName>
        <fullName evidence="1">VQ domain-containing protein</fullName>
    </recommendedName>
</protein>
<reference evidence="2 3" key="1">
    <citation type="journal article" date="2013" name="Genome Biol.">
        <title>The genome sequence of the most widely cultivated cacao type and its use to identify candidate genes regulating pod color.</title>
        <authorList>
            <person name="Motamayor J.C."/>
            <person name="Mockaitis K."/>
            <person name="Schmutz J."/>
            <person name="Haiminen N."/>
            <person name="Iii D.L."/>
            <person name="Cornejo O."/>
            <person name="Findley S.D."/>
            <person name="Zheng P."/>
            <person name="Utro F."/>
            <person name="Royaert S."/>
            <person name="Saski C."/>
            <person name="Jenkins J."/>
            <person name="Podicheti R."/>
            <person name="Zhao M."/>
            <person name="Scheffler B.E."/>
            <person name="Stack J.C."/>
            <person name="Feltus F.A."/>
            <person name="Mustiga G.M."/>
            <person name="Amores F."/>
            <person name="Phillips W."/>
            <person name="Marelli J.P."/>
            <person name="May G.D."/>
            <person name="Shapiro H."/>
            <person name="Ma J."/>
            <person name="Bustamante C.D."/>
            <person name="Schnell R.J."/>
            <person name="Main D."/>
            <person name="Gilbert D."/>
            <person name="Parida L."/>
            <person name="Kuhn D.N."/>
        </authorList>
    </citation>
    <scope>NUCLEOTIDE SEQUENCE [LARGE SCALE GENOMIC DNA]</scope>
    <source>
        <strain evidence="3">cv. Matina 1-6</strain>
    </source>
</reference>
<proteinExistence type="predicted"/>
<dbReference type="Proteomes" id="UP000026915">
    <property type="component" value="Chromosome 5"/>
</dbReference>